<accession>A0A7X9ZUY3</accession>
<reference evidence="1 2" key="1">
    <citation type="submission" date="2020-04" db="EMBL/GenBank/DDBJ databases">
        <title>Sphingobium sp. AR-3-1 isolated from Arctic soil.</title>
        <authorList>
            <person name="Dahal R.H."/>
            <person name="Chaudhary D.K."/>
        </authorList>
    </citation>
    <scope>NUCLEOTIDE SEQUENCE [LARGE SCALE GENOMIC DNA]</scope>
    <source>
        <strain evidence="1 2">AR-3-1</strain>
    </source>
</reference>
<proteinExistence type="predicted"/>
<protein>
    <submittedName>
        <fullName evidence="1">RloB domain-containing protein</fullName>
    </submittedName>
</protein>
<dbReference type="InterPro" id="IPR025591">
    <property type="entry name" value="RloB"/>
</dbReference>
<dbReference type="RefSeq" id="WP_169575498.1">
    <property type="nucleotide sequence ID" value="NZ_JABBFV010000044.1"/>
</dbReference>
<sequence length="214" mass="24342">MPKPRKPATQIPEKTMKIFCEGEKTEPNYINSYLDHIGSTNQQSVVRVEKTRKNTPVQLVEAAINAKNNPATLPDDIFWVVYDRENVAKYTDALHAKARKMADQKGINIALSNVCFEYWILLHLVDTQAPYSDFKDLKKTSALNAEFKKLDCDNYEKSSATIFDIVKHGLDNARTRAVRLNAAGKQNAQHGRDQDHQINPYMGMVDLLDDIDNF</sequence>
<keyword evidence="2" id="KW-1185">Reference proteome</keyword>
<evidence type="ECO:0000313" key="1">
    <source>
        <dbReference type="EMBL" id="NML13237.1"/>
    </source>
</evidence>
<dbReference type="AlphaFoldDB" id="A0A7X9ZUY3"/>
<dbReference type="Pfam" id="PF13707">
    <property type="entry name" value="RloB"/>
    <property type="match status" value="1"/>
</dbReference>
<organism evidence="1 2">
    <name type="scientific">Sphingobium psychrophilum</name>
    <dbReference type="NCBI Taxonomy" id="2728834"/>
    <lineage>
        <taxon>Bacteria</taxon>
        <taxon>Pseudomonadati</taxon>
        <taxon>Pseudomonadota</taxon>
        <taxon>Alphaproteobacteria</taxon>
        <taxon>Sphingomonadales</taxon>
        <taxon>Sphingomonadaceae</taxon>
        <taxon>Sphingobium</taxon>
    </lineage>
</organism>
<comment type="caution">
    <text evidence="1">The sequence shown here is derived from an EMBL/GenBank/DDBJ whole genome shotgun (WGS) entry which is preliminary data.</text>
</comment>
<gene>
    <name evidence="1" type="ORF">HHL08_24495</name>
</gene>
<dbReference type="EMBL" id="JABBFV010000044">
    <property type="protein sequence ID" value="NML13237.1"/>
    <property type="molecule type" value="Genomic_DNA"/>
</dbReference>
<name>A0A7X9ZUY3_9SPHN</name>
<dbReference type="Proteomes" id="UP000519023">
    <property type="component" value="Unassembled WGS sequence"/>
</dbReference>
<evidence type="ECO:0000313" key="2">
    <source>
        <dbReference type="Proteomes" id="UP000519023"/>
    </source>
</evidence>